<dbReference type="GO" id="GO:0005776">
    <property type="term" value="C:autophagosome"/>
    <property type="evidence" value="ECO:0007669"/>
    <property type="project" value="TreeGrafter"/>
</dbReference>
<evidence type="ECO:0000313" key="6">
    <source>
        <dbReference type="EMBL" id="KAA6386367.1"/>
    </source>
</evidence>
<protein>
    <recommendedName>
        <fullName evidence="5">Protein kinase domain-containing protein</fullName>
    </recommendedName>
</protein>
<keyword evidence="1" id="KW-0808">Transferase</keyword>
<dbReference type="Gene3D" id="1.10.510.10">
    <property type="entry name" value="Transferase(Phosphotransferase) domain 1"/>
    <property type="match status" value="1"/>
</dbReference>
<dbReference type="SMART" id="SM00220">
    <property type="entry name" value="S_TKc"/>
    <property type="match status" value="1"/>
</dbReference>
<sequence length="269" mass="31074">MEFANYNTLKIISRQNQVSLPACAIRVLMKQILEGLRVFHMTCLIHRDIKCDNILLHCPPGSGKILSKISDFGMAKKEDNTSQKLYVKGTPPYMSPEIFKFPLIITQKVDIYAAGITFIHLLTGKYQILFKKFEEYKQFFDRPLTDINPIERPKEITNNALWNLLSKLVEFNPEQRFTAEQALSHEFFTGPEAQADISHEQQELAKKSVTAEQNGDQSITQYDKDPSFILPESIIKEYINNKILNLQTNSSQSSSYQRVLNYWIMEDLK</sequence>
<dbReference type="GO" id="GO:0000407">
    <property type="term" value="C:phagophore assembly site"/>
    <property type="evidence" value="ECO:0007669"/>
    <property type="project" value="TreeGrafter"/>
</dbReference>
<dbReference type="GO" id="GO:0000045">
    <property type="term" value="P:autophagosome assembly"/>
    <property type="evidence" value="ECO:0007669"/>
    <property type="project" value="TreeGrafter"/>
</dbReference>
<dbReference type="InterPro" id="IPR045269">
    <property type="entry name" value="Atg1-like"/>
</dbReference>
<dbReference type="PROSITE" id="PS50011">
    <property type="entry name" value="PROTEIN_KINASE_DOM"/>
    <property type="match status" value="1"/>
</dbReference>
<evidence type="ECO:0000259" key="5">
    <source>
        <dbReference type="PROSITE" id="PS50011"/>
    </source>
</evidence>
<gene>
    <name evidence="6" type="ORF">EZS28_018106</name>
</gene>
<dbReference type="PANTHER" id="PTHR24348:SF22">
    <property type="entry name" value="NON-SPECIFIC SERINE_THREONINE PROTEIN KINASE"/>
    <property type="match status" value="1"/>
</dbReference>
<dbReference type="GO" id="GO:0005524">
    <property type="term" value="F:ATP binding"/>
    <property type="evidence" value="ECO:0007669"/>
    <property type="project" value="UniProtKB-KW"/>
</dbReference>
<keyword evidence="3" id="KW-0418">Kinase</keyword>
<dbReference type="GO" id="GO:0010506">
    <property type="term" value="P:regulation of autophagy"/>
    <property type="evidence" value="ECO:0007669"/>
    <property type="project" value="InterPro"/>
</dbReference>
<dbReference type="GO" id="GO:0005829">
    <property type="term" value="C:cytosol"/>
    <property type="evidence" value="ECO:0007669"/>
    <property type="project" value="TreeGrafter"/>
</dbReference>
<organism evidence="6 7">
    <name type="scientific">Streblomastix strix</name>
    <dbReference type="NCBI Taxonomy" id="222440"/>
    <lineage>
        <taxon>Eukaryota</taxon>
        <taxon>Metamonada</taxon>
        <taxon>Preaxostyla</taxon>
        <taxon>Oxymonadida</taxon>
        <taxon>Streblomastigidae</taxon>
        <taxon>Streblomastix</taxon>
    </lineage>
</organism>
<feature type="domain" description="Protein kinase" evidence="5">
    <location>
        <begin position="1"/>
        <end position="188"/>
    </location>
</feature>
<dbReference type="InterPro" id="IPR011009">
    <property type="entry name" value="Kinase-like_dom_sf"/>
</dbReference>
<dbReference type="AlphaFoldDB" id="A0A5J4VUQ2"/>
<dbReference type="GO" id="GO:0004674">
    <property type="term" value="F:protein serine/threonine kinase activity"/>
    <property type="evidence" value="ECO:0007669"/>
    <property type="project" value="InterPro"/>
</dbReference>
<proteinExistence type="predicted"/>
<evidence type="ECO:0000256" key="4">
    <source>
        <dbReference type="ARBA" id="ARBA00022840"/>
    </source>
</evidence>
<reference evidence="6 7" key="1">
    <citation type="submission" date="2019-03" db="EMBL/GenBank/DDBJ databases">
        <title>Single cell metagenomics reveals metabolic interactions within the superorganism composed of flagellate Streblomastix strix and complex community of Bacteroidetes bacteria on its surface.</title>
        <authorList>
            <person name="Treitli S.C."/>
            <person name="Kolisko M."/>
            <person name="Husnik F."/>
            <person name="Keeling P."/>
            <person name="Hampl V."/>
        </authorList>
    </citation>
    <scope>NUCLEOTIDE SEQUENCE [LARGE SCALE GENOMIC DNA]</scope>
    <source>
        <strain evidence="6">ST1C</strain>
    </source>
</reference>
<name>A0A5J4VUQ2_9EUKA</name>
<keyword evidence="4" id="KW-0067">ATP-binding</keyword>
<accession>A0A5J4VUQ2</accession>
<evidence type="ECO:0000256" key="1">
    <source>
        <dbReference type="ARBA" id="ARBA00022679"/>
    </source>
</evidence>
<comment type="caution">
    <text evidence="6">The sequence shown here is derived from an EMBL/GenBank/DDBJ whole genome shotgun (WGS) entry which is preliminary data.</text>
</comment>
<dbReference type="InterPro" id="IPR000719">
    <property type="entry name" value="Prot_kinase_dom"/>
</dbReference>
<dbReference type="Proteomes" id="UP000324800">
    <property type="component" value="Unassembled WGS sequence"/>
</dbReference>
<evidence type="ECO:0000313" key="7">
    <source>
        <dbReference type="Proteomes" id="UP000324800"/>
    </source>
</evidence>
<dbReference type="Pfam" id="PF00069">
    <property type="entry name" value="Pkinase"/>
    <property type="match status" value="1"/>
</dbReference>
<dbReference type="InterPro" id="IPR008271">
    <property type="entry name" value="Ser/Thr_kinase_AS"/>
</dbReference>
<evidence type="ECO:0000256" key="2">
    <source>
        <dbReference type="ARBA" id="ARBA00022741"/>
    </source>
</evidence>
<dbReference type="EMBL" id="SNRW01004839">
    <property type="protein sequence ID" value="KAA6386367.1"/>
    <property type="molecule type" value="Genomic_DNA"/>
</dbReference>
<evidence type="ECO:0000256" key="3">
    <source>
        <dbReference type="ARBA" id="ARBA00022777"/>
    </source>
</evidence>
<dbReference type="GO" id="GO:0016020">
    <property type="term" value="C:membrane"/>
    <property type="evidence" value="ECO:0007669"/>
    <property type="project" value="TreeGrafter"/>
</dbReference>
<keyword evidence="2" id="KW-0547">Nucleotide-binding</keyword>
<dbReference type="PROSITE" id="PS00108">
    <property type="entry name" value="PROTEIN_KINASE_ST"/>
    <property type="match status" value="1"/>
</dbReference>
<dbReference type="PANTHER" id="PTHR24348">
    <property type="entry name" value="SERINE/THREONINE-PROTEIN KINASE UNC-51-RELATED"/>
    <property type="match status" value="1"/>
</dbReference>
<dbReference type="SUPFAM" id="SSF56112">
    <property type="entry name" value="Protein kinase-like (PK-like)"/>
    <property type="match status" value="1"/>
</dbReference>
<dbReference type="OrthoDB" id="6513151at2759"/>